<dbReference type="Proteomes" id="UP000027153">
    <property type="component" value="Unassembled WGS sequence"/>
</dbReference>
<name>A0A062V5V6_9EURY</name>
<dbReference type="PANTHER" id="PTHR43630:SF1">
    <property type="entry name" value="POLY-BETA-1,6-N-ACETYL-D-GLUCOSAMINE SYNTHASE"/>
    <property type="match status" value="1"/>
</dbReference>
<evidence type="ECO:0000313" key="5">
    <source>
        <dbReference type="Proteomes" id="UP000027153"/>
    </source>
</evidence>
<proteinExistence type="predicted"/>
<accession>A0A062V5V6</accession>
<evidence type="ECO:0000313" key="4">
    <source>
        <dbReference type="EMBL" id="KCZ70790.1"/>
    </source>
</evidence>
<sequence length="412" mass="46747">MLTISIGVCVYNEEKNIRDLLNSLLNQETTKYIKEIIVVSSACSDKTNDIIEHHFLNSNPKIVLIKQEKREGKASAINLFLKYASGDILVLESGDTIPAIDTIENLTEPFKNPEVGMTGGHPIPVNDSNTFMGFTVHLLWDMHHKLALRHPKLGELVAFRRDLITEIPNDTAVDEAFVEALIREKGYELVYAPDANVYNKGPETISDFLKQRRRIFAGHLHLKKTKGYAPSSMKKLDVLKLMLQGLELTPKNIIWTLFAIILELYGRALGLYDFNIKNENPFIWDMAETTKGVVPEITKDYNPGTYLTTPIVDRIKLWSLINQQTASFSKSQIQLESSFMVDTSTSILVKPETILSKTSIESNSQQYPTKEKTQELKKQHKILMKLVPLVPLVIILGNGLPEKLFKFLYIYL</sequence>
<keyword evidence="1" id="KW-0328">Glycosyltransferase</keyword>
<dbReference type="InterPro" id="IPR001173">
    <property type="entry name" value="Glyco_trans_2-like"/>
</dbReference>
<keyword evidence="2 4" id="KW-0808">Transferase</keyword>
<evidence type="ECO:0000256" key="2">
    <source>
        <dbReference type="ARBA" id="ARBA00022679"/>
    </source>
</evidence>
<feature type="domain" description="Glycosyltransferase 2-like" evidence="3">
    <location>
        <begin position="5"/>
        <end position="137"/>
    </location>
</feature>
<dbReference type="EMBL" id="JMIY01000007">
    <property type="protein sequence ID" value="KCZ70790.1"/>
    <property type="molecule type" value="Genomic_DNA"/>
</dbReference>
<dbReference type="SUPFAM" id="SSF53448">
    <property type="entry name" value="Nucleotide-diphospho-sugar transferases"/>
    <property type="match status" value="1"/>
</dbReference>
<reference evidence="4 5" key="1">
    <citation type="journal article" date="2013" name="Nature">
        <title>Anaerobic oxidation of methane coupled to nitrate reduction in a novel archaeal lineage.</title>
        <authorList>
            <person name="Haroon M.F."/>
            <person name="Hu S."/>
            <person name="Shi Y."/>
            <person name="Imelfort M."/>
            <person name="Keller J."/>
            <person name="Hugenholtz P."/>
            <person name="Yuan Z."/>
            <person name="Tyson G.W."/>
        </authorList>
    </citation>
    <scope>NUCLEOTIDE SEQUENCE [LARGE SCALE GENOMIC DNA]</scope>
    <source>
        <strain evidence="4 5">ANME-2d</strain>
    </source>
</reference>
<dbReference type="Gene3D" id="3.90.550.10">
    <property type="entry name" value="Spore Coat Polysaccharide Biosynthesis Protein SpsA, Chain A"/>
    <property type="match status" value="1"/>
</dbReference>
<dbReference type="GO" id="GO:0016757">
    <property type="term" value="F:glycosyltransferase activity"/>
    <property type="evidence" value="ECO:0007669"/>
    <property type="project" value="UniProtKB-KW"/>
</dbReference>
<dbReference type="RefSeq" id="WP_052368931.1">
    <property type="nucleotide sequence ID" value="NZ_JMIY01000007.1"/>
</dbReference>
<gene>
    <name evidence="4" type="ORF">ANME2D_02815</name>
</gene>
<keyword evidence="5" id="KW-1185">Reference proteome</keyword>
<dbReference type="Pfam" id="PF00535">
    <property type="entry name" value="Glycos_transf_2"/>
    <property type="match status" value="1"/>
</dbReference>
<dbReference type="PANTHER" id="PTHR43630">
    <property type="entry name" value="POLY-BETA-1,6-N-ACETYL-D-GLUCOSAMINE SYNTHASE"/>
    <property type="match status" value="1"/>
</dbReference>
<dbReference type="InterPro" id="IPR029044">
    <property type="entry name" value="Nucleotide-diphossugar_trans"/>
</dbReference>
<dbReference type="PATRIC" id="fig|1392998.3.peg.3115"/>
<dbReference type="OrthoDB" id="43988at2157"/>
<protein>
    <submittedName>
        <fullName evidence="4">Glycosyl transferase</fullName>
    </submittedName>
</protein>
<comment type="caution">
    <text evidence="4">The sequence shown here is derived from an EMBL/GenBank/DDBJ whole genome shotgun (WGS) entry which is preliminary data.</text>
</comment>
<dbReference type="AlphaFoldDB" id="A0A062V5V6"/>
<evidence type="ECO:0000256" key="1">
    <source>
        <dbReference type="ARBA" id="ARBA00022676"/>
    </source>
</evidence>
<evidence type="ECO:0000259" key="3">
    <source>
        <dbReference type="Pfam" id="PF00535"/>
    </source>
</evidence>
<organism evidence="4 5">
    <name type="scientific">Candidatus Methanoperedens nitratireducens</name>
    <dbReference type="NCBI Taxonomy" id="1392998"/>
    <lineage>
        <taxon>Archaea</taxon>
        <taxon>Methanobacteriati</taxon>
        <taxon>Methanobacteriota</taxon>
        <taxon>Stenosarchaea group</taxon>
        <taxon>Methanomicrobia</taxon>
        <taxon>Methanosarcinales</taxon>
        <taxon>ANME-2 cluster</taxon>
        <taxon>Candidatus Methanoperedentaceae</taxon>
        <taxon>Candidatus Methanoperedens</taxon>
    </lineage>
</organism>